<dbReference type="Proteomes" id="UP000571084">
    <property type="component" value="Unassembled WGS sequence"/>
</dbReference>
<organism evidence="2 3">
    <name type="scientific">Glaciimonas immobilis</name>
    <dbReference type="NCBI Taxonomy" id="728004"/>
    <lineage>
        <taxon>Bacteria</taxon>
        <taxon>Pseudomonadati</taxon>
        <taxon>Pseudomonadota</taxon>
        <taxon>Betaproteobacteria</taxon>
        <taxon>Burkholderiales</taxon>
        <taxon>Oxalobacteraceae</taxon>
        <taxon>Glaciimonas</taxon>
    </lineage>
</organism>
<dbReference type="PANTHER" id="PTHR33840:SF1">
    <property type="entry name" value="TLE1 PHOSPHOLIPASE DOMAIN-CONTAINING PROTEIN"/>
    <property type="match status" value="1"/>
</dbReference>
<reference evidence="2 3" key="1">
    <citation type="submission" date="2020-08" db="EMBL/GenBank/DDBJ databases">
        <title>Genomic Encyclopedia of Type Strains, Phase IV (KMG-IV): sequencing the most valuable type-strain genomes for metagenomic binning, comparative biology and taxonomic classification.</title>
        <authorList>
            <person name="Goeker M."/>
        </authorList>
    </citation>
    <scope>NUCLEOTIDE SEQUENCE [LARGE SCALE GENOMIC DNA]</scope>
    <source>
        <strain evidence="2 3">DSM 23240</strain>
    </source>
</reference>
<evidence type="ECO:0000313" key="3">
    <source>
        <dbReference type="Proteomes" id="UP000571084"/>
    </source>
</evidence>
<feature type="non-terminal residue" evidence="2">
    <location>
        <position position="486"/>
    </location>
</feature>
<name>A0A840RPE0_9BURK</name>
<feature type="domain" description="T6SS Phospholipase effector Tle1-like catalytic" evidence="1">
    <location>
        <begin position="241"/>
        <end position="367"/>
    </location>
</feature>
<dbReference type="Pfam" id="PF09994">
    <property type="entry name" value="T6SS_Tle1-like_cat"/>
    <property type="match status" value="2"/>
</dbReference>
<evidence type="ECO:0000313" key="2">
    <source>
        <dbReference type="EMBL" id="MBB5199585.1"/>
    </source>
</evidence>
<feature type="domain" description="T6SS Phospholipase effector Tle1-like catalytic" evidence="1">
    <location>
        <begin position="51"/>
        <end position="231"/>
    </location>
</feature>
<gene>
    <name evidence="2" type="ORF">HNR39_001412</name>
</gene>
<protein>
    <recommendedName>
        <fullName evidence="1">T6SS Phospholipase effector Tle1-like catalytic domain-containing protein</fullName>
    </recommendedName>
</protein>
<sequence length="486" mass="55053">MNTLVKSAPQVISDNVEQEMTPSYAEICELIRKEARPTRNIPWCQQYINIGVFFDGTDNNRIRDEPLKSHTNIVKLFNAHKSVDGQGWLKVPGHYRIYVPGLGTRFPENREWRETMEGKAFGKGGQARILYALLEVYNAVHRVFNENRPMFNLKDIAAKLQQYTQDIDTGDPLRDAHAPRPDRRSWFSALSKELDTSLREARTKRPLPQIPLISLSVFGFSRGATLARAFCYWFNDLLVKDKTFAGMPARIEFLGLFECVASVGMSQSAAETTPAFWADGHWDWARETLQPLPDCVRQTVHYVAAHEQRRNFPVTRVTGNNVTEVVYPGVHADLGGGYAPGDHGRGIEKDKGLVGMLLSQVALAHMHRAATKAGVPLAAYCIMDERLKIDCAIHSKLVYAWNDYMAASSFNGDYHSIIRQHMTLYYAYRRQRLGSMEHSVGYYRATPQEQHNIKSYNDLLRGDVAILKARAQLAKDEATGRDQFGQ</sequence>
<dbReference type="EMBL" id="JACHHQ010000002">
    <property type="protein sequence ID" value="MBB5199585.1"/>
    <property type="molecule type" value="Genomic_DNA"/>
</dbReference>
<proteinExistence type="predicted"/>
<dbReference type="InterPro" id="IPR018712">
    <property type="entry name" value="Tle1-like_cat"/>
</dbReference>
<dbReference type="AlphaFoldDB" id="A0A840RPE0"/>
<evidence type="ECO:0000259" key="1">
    <source>
        <dbReference type="Pfam" id="PF09994"/>
    </source>
</evidence>
<dbReference type="RefSeq" id="WP_184013392.1">
    <property type="nucleotide sequence ID" value="NZ_JACHHQ010000002.1"/>
</dbReference>
<dbReference type="PANTHER" id="PTHR33840">
    <property type="match status" value="1"/>
</dbReference>
<accession>A0A840RPE0</accession>
<keyword evidence="3" id="KW-1185">Reference proteome</keyword>
<comment type="caution">
    <text evidence="2">The sequence shown here is derived from an EMBL/GenBank/DDBJ whole genome shotgun (WGS) entry which is preliminary data.</text>
</comment>